<keyword evidence="7" id="KW-0472">Membrane</keyword>
<dbReference type="GeneID" id="68117171"/>
<dbReference type="Proteomes" id="UP000444721">
    <property type="component" value="Unassembled WGS sequence"/>
</dbReference>
<evidence type="ECO:0000256" key="3">
    <source>
        <dbReference type="ARBA" id="ARBA00022475"/>
    </source>
</evidence>
<dbReference type="FunFam" id="3.40.50.300:FF:000343">
    <property type="entry name" value="Ras family gtpase"/>
    <property type="match status" value="1"/>
</dbReference>
<dbReference type="NCBIfam" id="TIGR00231">
    <property type="entry name" value="small_GTP"/>
    <property type="match status" value="1"/>
</dbReference>
<dbReference type="GO" id="GO:0003925">
    <property type="term" value="F:G protein activity"/>
    <property type="evidence" value="ECO:0007669"/>
    <property type="project" value="UniProtKB-EC"/>
</dbReference>
<dbReference type="Pfam" id="PF00071">
    <property type="entry name" value="Ras"/>
    <property type="match status" value="1"/>
</dbReference>
<dbReference type="PROSITE" id="PS51420">
    <property type="entry name" value="RHO"/>
    <property type="match status" value="1"/>
</dbReference>
<evidence type="ECO:0000256" key="2">
    <source>
        <dbReference type="ARBA" id="ARBA00011984"/>
    </source>
</evidence>
<protein>
    <recommendedName>
        <fullName evidence="2">small monomeric GTPase</fullName>
        <ecNumber evidence="2">3.6.5.2</ecNumber>
    </recommendedName>
</protein>
<proteinExistence type="predicted"/>
<name>A0A6A5ATI9_NAEFO</name>
<dbReference type="OrthoDB" id="5976022at2759"/>
<dbReference type="VEuPathDB" id="AmoebaDB:NfTy_081400"/>
<comment type="subcellular location">
    <subcellularLocation>
        <location evidence="1">Cell membrane</location>
    </subcellularLocation>
</comment>
<dbReference type="EMBL" id="VFQX01000074">
    <property type="protein sequence ID" value="KAF0971733.1"/>
    <property type="molecule type" value="Genomic_DNA"/>
</dbReference>
<organism evidence="8 9">
    <name type="scientific">Naegleria fowleri</name>
    <name type="common">Brain eating amoeba</name>
    <dbReference type="NCBI Taxonomy" id="5763"/>
    <lineage>
        <taxon>Eukaryota</taxon>
        <taxon>Discoba</taxon>
        <taxon>Heterolobosea</taxon>
        <taxon>Tetramitia</taxon>
        <taxon>Eutetramitia</taxon>
        <taxon>Vahlkampfiidae</taxon>
        <taxon>Naegleria</taxon>
    </lineage>
</organism>
<gene>
    <name evidence="8" type="ORF">FDP41_009956</name>
</gene>
<evidence type="ECO:0000256" key="1">
    <source>
        <dbReference type="ARBA" id="ARBA00004236"/>
    </source>
</evidence>
<dbReference type="InterPro" id="IPR005225">
    <property type="entry name" value="Small_GTP-bd"/>
</dbReference>
<dbReference type="SMART" id="SM00175">
    <property type="entry name" value="RAB"/>
    <property type="match status" value="1"/>
</dbReference>
<keyword evidence="6" id="KW-0342">GTP-binding</keyword>
<evidence type="ECO:0000256" key="4">
    <source>
        <dbReference type="ARBA" id="ARBA00022741"/>
    </source>
</evidence>
<dbReference type="VEuPathDB" id="AmoebaDB:FDP41_009956"/>
<keyword evidence="4" id="KW-0547">Nucleotide-binding</keyword>
<dbReference type="AlphaFoldDB" id="A0A6A5ATI9"/>
<dbReference type="InterPro" id="IPR001806">
    <property type="entry name" value="Small_GTPase"/>
</dbReference>
<sequence length="205" mass="22962">MPPAAGKKEKNTGAQPEELKIVVFGSGGVGKSALIVQLIQNVFVEQYDPTLEDSYRKDTHIDKKPVILDILDTAGQEEFCTLRDQYIRQGEGFVIVYSVTNRNSFEEVYAFLEQIAQAKELDSAEEYKNLANDTAVVLVGNKSDLKNERVVSSEEGREVAKKFGSIAFYETSAKTRTNVEECFMDCAQQIMNKVKKKKKGNCQVM</sequence>
<reference evidence="8 9" key="1">
    <citation type="journal article" date="2019" name="Sci. Rep.">
        <title>Nanopore sequencing improves the draft genome of the human pathogenic amoeba Naegleria fowleri.</title>
        <authorList>
            <person name="Liechti N."/>
            <person name="Schurch N."/>
            <person name="Bruggmann R."/>
            <person name="Wittwer M."/>
        </authorList>
    </citation>
    <scope>NUCLEOTIDE SEQUENCE [LARGE SCALE GENOMIC DNA]</scope>
    <source>
        <strain evidence="8 9">ATCC 30894</strain>
    </source>
</reference>
<accession>A0A6A5ATI9</accession>
<dbReference type="InterPro" id="IPR027417">
    <property type="entry name" value="P-loop_NTPase"/>
</dbReference>
<dbReference type="SMART" id="SM00174">
    <property type="entry name" value="RHO"/>
    <property type="match status" value="1"/>
</dbReference>
<keyword evidence="5" id="KW-0378">Hydrolase</keyword>
<evidence type="ECO:0000256" key="5">
    <source>
        <dbReference type="ARBA" id="ARBA00022801"/>
    </source>
</evidence>
<dbReference type="EC" id="3.6.5.2" evidence="2"/>
<dbReference type="VEuPathDB" id="AmoebaDB:NF0042660"/>
<dbReference type="GO" id="GO:0005525">
    <property type="term" value="F:GTP binding"/>
    <property type="evidence" value="ECO:0007669"/>
    <property type="project" value="UniProtKB-KW"/>
</dbReference>
<dbReference type="PROSITE" id="PS51421">
    <property type="entry name" value="RAS"/>
    <property type="match status" value="1"/>
</dbReference>
<comment type="caution">
    <text evidence="8">The sequence shown here is derived from an EMBL/GenBank/DDBJ whole genome shotgun (WGS) entry which is preliminary data.</text>
</comment>
<dbReference type="CDD" id="cd00876">
    <property type="entry name" value="Ras"/>
    <property type="match status" value="1"/>
</dbReference>
<dbReference type="GO" id="GO:0005886">
    <property type="term" value="C:plasma membrane"/>
    <property type="evidence" value="ECO:0007669"/>
    <property type="project" value="UniProtKB-SubCell"/>
</dbReference>
<dbReference type="SMART" id="SM00173">
    <property type="entry name" value="RAS"/>
    <property type="match status" value="1"/>
</dbReference>
<dbReference type="PRINTS" id="PR00449">
    <property type="entry name" value="RASTRNSFRMNG"/>
</dbReference>
<dbReference type="PANTHER" id="PTHR24070">
    <property type="entry name" value="RAS, DI-RAS, AND RHEB FAMILY MEMBERS OF SMALL GTPASE SUPERFAMILY"/>
    <property type="match status" value="1"/>
</dbReference>
<evidence type="ECO:0000256" key="6">
    <source>
        <dbReference type="ARBA" id="ARBA00023134"/>
    </source>
</evidence>
<evidence type="ECO:0000313" key="8">
    <source>
        <dbReference type="EMBL" id="KAF0971733.1"/>
    </source>
</evidence>
<dbReference type="GO" id="GO:0007165">
    <property type="term" value="P:signal transduction"/>
    <property type="evidence" value="ECO:0007669"/>
    <property type="project" value="InterPro"/>
</dbReference>
<dbReference type="RefSeq" id="XP_044556449.1">
    <property type="nucleotide sequence ID" value="XM_044713970.1"/>
</dbReference>
<dbReference type="InterPro" id="IPR020849">
    <property type="entry name" value="Small_GTPase_Ras-type"/>
</dbReference>
<dbReference type="OMA" id="DRDVYPM"/>
<evidence type="ECO:0000256" key="7">
    <source>
        <dbReference type="ARBA" id="ARBA00023136"/>
    </source>
</evidence>
<dbReference type="Gene3D" id="3.40.50.300">
    <property type="entry name" value="P-loop containing nucleotide triphosphate hydrolases"/>
    <property type="match status" value="1"/>
</dbReference>
<dbReference type="SUPFAM" id="SSF52540">
    <property type="entry name" value="P-loop containing nucleoside triphosphate hydrolases"/>
    <property type="match status" value="1"/>
</dbReference>
<dbReference type="PROSITE" id="PS51419">
    <property type="entry name" value="RAB"/>
    <property type="match status" value="1"/>
</dbReference>
<keyword evidence="9" id="KW-1185">Reference proteome</keyword>
<evidence type="ECO:0000313" key="9">
    <source>
        <dbReference type="Proteomes" id="UP000444721"/>
    </source>
</evidence>
<keyword evidence="3" id="KW-1003">Cell membrane</keyword>